<dbReference type="GO" id="GO:0032259">
    <property type="term" value="P:methylation"/>
    <property type="evidence" value="ECO:0007669"/>
    <property type="project" value="UniProtKB-KW"/>
</dbReference>
<feature type="domain" description="Methyltransferase FkbM" evidence="1">
    <location>
        <begin position="54"/>
        <end position="226"/>
    </location>
</feature>
<dbReference type="InterPro" id="IPR029063">
    <property type="entry name" value="SAM-dependent_MTases_sf"/>
</dbReference>
<dbReference type="EMBL" id="ABVL01000005">
    <property type="protein sequence ID" value="EDY20284.1"/>
    <property type="molecule type" value="Genomic_DNA"/>
</dbReference>
<dbReference type="NCBIfam" id="TIGR01444">
    <property type="entry name" value="fkbM_fam"/>
    <property type="match status" value="1"/>
</dbReference>
<accession>B4CZX0</accession>
<evidence type="ECO:0000313" key="3">
    <source>
        <dbReference type="Proteomes" id="UP000005824"/>
    </source>
</evidence>
<dbReference type="Gene3D" id="3.40.50.150">
    <property type="entry name" value="Vaccinia Virus protein VP39"/>
    <property type="match status" value="1"/>
</dbReference>
<comment type="caution">
    <text evidence="2">The sequence shown here is derived from an EMBL/GenBank/DDBJ whole genome shotgun (WGS) entry which is preliminary data.</text>
</comment>
<keyword evidence="2" id="KW-0808">Transferase</keyword>
<sequence>MFKLLKRMIPEPIKARLRGPRKLQPDAVEVFAQEGEDMILARIFHRQAEGFYVDVGAHHPRAYSNTYLLYRKGWRGINIDPLPGSMTKFNEIRPRDINLEVAVSDVEQTLNYHQFEGGGINTLSDEVVEQRMSYHDGPKSDFKFQYLGKKTVQARLLKDILADHLPAGQRIDMLSIDVEGHEFNVLRSNDWEKYSPTLILIEDASLLTLDQLPQSELANFLGEKGYAPFCRTPLTMFFVKRTEVVSTPQGARLRSIA</sequence>
<dbReference type="GO" id="GO:0006888">
    <property type="term" value="P:endoplasmic reticulum to Golgi vesicle-mediated transport"/>
    <property type="evidence" value="ECO:0007669"/>
    <property type="project" value="TreeGrafter"/>
</dbReference>
<dbReference type="InParanoid" id="B4CZX0"/>
<dbReference type="STRING" id="497964.CfE428DRAFT_2208"/>
<evidence type="ECO:0000313" key="2">
    <source>
        <dbReference type="EMBL" id="EDY20284.1"/>
    </source>
</evidence>
<proteinExistence type="predicted"/>
<keyword evidence="3" id="KW-1185">Reference proteome</keyword>
<dbReference type="eggNOG" id="COG1196">
    <property type="taxonomic scope" value="Bacteria"/>
</dbReference>
<protein>
    <submittedName>
        <fullName evidence="2">Methyltransferase FkbM family</fullName>
    </submittedName>
</protein>
<dbReference type="GO" id="GO:0005737">
    <property type="term" value="C:cytoplasm"/>
    <property type="evidence" value="ECO:0007669"/>
    <property type="project" value="GOC"/>
</dbReference>
<dbReference type="GO" id="GO:0008168">
    <property type="term" value="F:methyltransferase activity"/>
    <property type="evidence" value="ECO:0007669"/>
    <property type="project" value="UniProtKB-KW"/>
</dbReference>
<name>B4CZX0_9BACT</name>
<dbReference type="AlphaFoldDB" id="B4CZX0"/>
<keyword evidence="2" id="KW-0489">Methyltransferase</keyword>
<dbReference type="InterPro" id="IPR053202">
    <property type="entry name" value="EGF_Rcpt_Signaling_Reg"/>
</dbReference>
<dbReference type="RefSeq" id="WP_006979533.1">
    <property type="nucleotide sequence ID" value="NZ_ABVL01000005.1"/>
</dbReference>
<dbReference type="GO" id="GO:0016197">
    <property type="term" value="P:endosomal transport"/>
    <property type="evidence" value="ECO:0007669"/>
    <property type="project" value="TreeGrafter"/>
</dbReference>
<dbReference type="Proteomes" id="UP000005824">
    <property type="component" value="Unassembled WGS sequence"/>
</dbReference>
<reference evidence="2 3" key="1">
    <citation type="journal article" date="2011" name="J. Bacteriol.">
        <title>Genome sequence of Chthoniobacter flavus Ellin428, an aerobic heterotrophic soil bacterium.</title>
        <authorList>
            <person name="Kant R."/>
            <person name="van Passel M.W."/>
            <person name="Palva A."/>
            <person name="Lucas S."/>
            <person name="Lapidus A."/>
            <person name="Glavina Del Rio T."/>
            <person name="Dalin E."/>
            <person name="Tice H."/>
            <person name="Bruce D."/>
            <person name="Goodwin L."/>
            <person name="Pitluck S."/>
            <person name="Larimer F.W."/>
            <person name="Land M.L."/>
            <person name="Hauser L."/>
            <person name="Sangwan P."/>
            <person name="de Vos W.M."/>
            <person name="Janssen P.H."/>
            <person name="Smidt H."/>
        </authorList>
    </citation>
    <scope>NUCLEOTIDE SEQUENCE [LARGE SCALE GENOMIC DNA]</scope>
    <source>
        <strain evidence="2 3">Ellin428</strain>
    </source>
</reference>
<dbReference type="Pfam" id="PF05050">
    <property type="entry name" value="Methyltransf_21"/>
    <property type="match status" value="1"/>
</dbReference>
<gene>
    <name evidence="2" type="ORF">CfE428DRAFT_2208</name>
</gene>
<dbReference type="SUPFAM" id="SSF53335">
    <property type="entry name" value="S-adenosyl-L-methionine-dependent methyltransferases"/>
    <property type="match status" value="1"/>
</dbReference>
<dbReference type="InterPro" id="IPR006342">
    <property type="entry name" value="FkbM_mtfrase"/>
</dbReference>
<dbReference type="PANTHER" id="PTHR34009:SF2">
    <property type="entry name" value="PROTEIN STAR"/>
    <property type="match status" value="1"/>
</dbReference>
<organism evidence="2 3">
    <name type="scientific">Chthoniobacter flavus Ellin428</name>
    <dbReference type="NCBI Taxonomy" id="497964"/>
    <lineage>
        <taxon>Bacteria</taxon>
        <taxon>Pseudomonadati</taxon>
        <taxon>Verrucomicrobiota</taxon>
        <taxon>Spartobacteria</taxon>
        <taxon>Chthoniobacterales</taxon>
        <taxon>Chthoniobacteraceae</taxon>
        <taxon>Chthoniobacter</taxon>
    </lineage>
</organism>
<evidence type="ECO:0000259" key="1">
    <source>
        <dbReference type="Pfam" id="PF05050"/>
    </source>
</evidence>
<dbReference type="PANTHER" id="PTHR34009">
    <property type="entry name" value="PROTEIN STAR"/>
    <property type="match status" value="1"/>
</dbReference>
<dbReference type="GO" id="GO:0005886">
    <property type="term" value="C:plasma membrane"/>
    <property type="evidence" value="ECO:0007669"/>
    <property type="project" value="TreeGrafter"/>
</dbReference>